<dbReference type="Proteomes" id="UP000293547">
    <property type="component" value="Unassembled WGS sequence"/>
</dbReference>
<evidence type="ECO:0000313" key="1">
    <source>
        <dbReference type="EMBL" id="KAB2105296.1"/>
    </source>
</evidence>
<evidence type="ECO:0000313" key="2">
    <source>
        <dbReference type="Proteomes" id="UP000293547"/>
    </source>
</evidence>
<comment type="caution">
    <text evidence="1">The sequence shown here is derived from an EMBL/GenBank/DDBJ whole genome shotgun (WGS) entry which is preliminary data.</text>
</comment>
<organism evidence="1 2">
    <name type="scientific">Alternaria gaisen</name>
    <dbReference type="NCBI Taxonomy" id="167740"/>
    <lineage>
        <taxon>Eukaryota</taxon>
        <taxon>Fungi</taxon>
        <taxon>Dikarya</taxon>
        <taxon>Ascomycota</taxon>
        <taxon>Pezizomycotina</taxon>
        <taxon>Dothideomycetes</taxon>
        <taxon>Pleosporomycetidae</taxon>
        <taxon>Pleosporales</taxon>
        <taxon>Pleosporineae</taxon>
        <taxon>Pleosporaceae</taxon>
        <taxon>Alternaria</taxon>
        <taxon>Alternaria sect. Alternaria</taxon>
    </lineage>
</organism>
<name>A0ACB6FLM5_9PLEO</name>
<gene>
    <name evidence="1" type="ORF">AG0111_0g6574</name>
</gene>
<dbReference type="EMBL" id="PDWZ02000006">
    <property type="protein sequence ID" value="KAB2105296.1"/>
    <property type="molecule type" value="Genomic_DNA"/>
</dbReference>
<proteinExistence type="predicted"/>
<keyword evidence="2" id="KW-1185">Reference proteome</keyword>
<protein>
    <submittedName>
        <fullName evidence="1">Uncharacterized protein</fullName>
    </submittedName>
</protein>
<sequence length="334" mass="38319">MLSALWRAARHQFERGSKLEINRIRVSEQERKVARLSHGNLRNGVEEFHKVGLVILENAVEPRSIDHVLQRMLQDFNSYSQSSALRWNQGRNSGNISQPLPSFPEYLHEDIWANRLGVEIIENIIGPKPHLSLATSNIALPRSQGRQAVHSDYYCEHHDFSVFLEVNIYLHDVDPRNGATEFWLGTHNGYSKADHSSPTTGWIKHEVFNRRAKISPPVQPAISKGSLVIRDLRCWHAGRENHTDDPRIILGFLYSPRWFGSRMRMLLPSSTRPLLQSWTHIDCLQSVDFVAGRFDYLHFLQDINLSRTPSQYGIPYVSKPGAVTVTAQDYWTPP</sequence>
<accession>A0ACB6FLM5</accession>
<reference evidence="1 2" key="1">
    <citation type="journal article" date="2019" name="bioRxiv">
        <title>Genomics, evolutionary history and diagnostics of the Alternaria alternata species group including apple and Asian pear pathotypes.</title>
        <authorList>
            <person name="Armitage A.D."/>
            <person name="Cockerton H.M."/>
            <person name="Sreenivasaprasad S."/>
            <person name="Woodhall J.W."/>
            <person name="Lane C.R."/>
            <person name="Harrison R.J."/>
            <person name="Clarkson J.P."/>
        </authorList>
    </citation>
    <scope>NUCLEOTIDE SEQUENCE [LARGE SCALE GENOMIC DNA]</scope>
    <source>
        <strain evidence="1 2">FERA 650</strain>
    </source>
</reference>